<name>A0A8H5KRR3_9HYPO</name>
<dbReference type="GO" id="GO:0050660">
    <property type="term" value="F:flavin adenine dinucleotide binding"/>
    <property type="evidence" value="ECO:0007669"/>
    <property type="project" value="InterPro"/>
</dbReference>
<dbReference type="AlphaFoldDB" id="A0A8H5KRR3"/>
<dbReference type="Pfam" id="PF08031">
    <property type="entry name" value="BBE"/>
    <property type="match status" value="1"/>
</dbReference>
<evidence type="ECO:0000313" key="3">
    <source>
        <dbReference type="Proteomes" id="UP000546213"/>
    </source>
</evidence>
<feature type="domain" description="Berberine/berberine-like" evidence="1">
    <location>
        <begin position="22"/>
        <end position="67"/>
    </location>
</feature>
<dbReference type="InterPro" id="IPR016169">
    <property type="entry name" value="FAD-bd_PCMH_sub2"/>
</dbReference>
<dbReference type="OrthoDB" id="407275at2759"/>
<dbReference type="InterPro" id="IPR012951">
    <property type="entry name" value="BBE"/>
</dbReference>
<gene>
    <name evidence="2" type="ORF">FPCIR_11666</name>
</gene>
<dbReference type="EMBL" id="JAAOAS010000362">
    <property type="protein sequence ID" value="KAF5578263.1"/>
    <property type="molecule type" value="Genomic_DNA"/>
</dbReference>
<dbReference type="Proteomes" id="UP000546213">
    <property type="component" value="Unassembled WGS sequence"/>
</dbReference>
<comment type="caution">
    <text evidence="2">The sequence shown here is derived from an EMBL/GenBank/DDBJ whole genome shotgun (WGS) entry which is preliminary data.</text>
</comment>
<sequence>MRKTLADFNKALRQYSMDGLGVYVNLPDGTLDKDTYEKAYYGVNRKELQRIKTHWDKDNIFQWPHGVQVRPHVESEGTVMEFAAPSLPASSEPAVKGFVNPGEAAGVSACISWDTFNPTSGCPIVTLGN</sequence>
<protein>
    <submittedName>
        <fullName evidence="2">6-hydroxy-D-nicotine oxidase</fullName>
    </submittedName>
</protein>
<evidence type="ECO:0000313" key="2">
    <source>
        <dbReference type="EMBL" id="KAF5578263.1"/>
    </source>
</evidence>
<dbReference type="GO" id="GO:0016491">
    <property type="term" value="F:oxidoreductase activity"/>
    <property type="evidence" value="ECO:0007669"/>
    <property type="project" value="InterPro"/>
</dbReference>
<dbReference type="Gene3D" id="3.40.462.20">
    <property type="match status" value="1"/>
</dbReference>
<reference evidence="2 3" key="1">
    <citation type="submission" date="2020-05" db="EMBL/GenBank/DDBJ databases">
        <title>Identification and distribution of gene clusters putatively required for synthesis of sphingolipid metabolism inhibitors in phylogenetically diverse species of the filamentous fungus Fusarium.</title>
        <authorList>
            <person name="Kim H.-S."/>
            <person name="Busman M."/>
            <person name="Brown D.W."/>
            <person name="Divon H."/>
            <person name="Uhlig S."/>
            <person name="Proctor R.H."/>
        </authorList>
    </citation>
    <scope>NUCLEOTIDE SEQUENCE [LARGE SCALE GENOMIC DNA]</scope>
    <source>
        <strain evidence="2 3">NRRL 36939</strain>
    </source>
</reference>
<dbReference type="Gene3D" id="3.30.465.10">
    <property type="match status" value="1"/>
</dbReference>
<accession>A0A8H5KRR3</accession>
<evidence type="ECO:0000259" key="1">
    <source>
        <dbReference type="Pfam" id="PF08031"/>
    </source>
</evidence>
<proteinExistence type="predicted"/>
<keyword evidence="3" id="KW-1185">Reference proteome</keyword>
<organism evidence="2 3">
    <name type="scientific">Fusarium pseudocircinatum</name>
    <dbReference type="NCBI Taxonomy" id="56676"/>
    <lineage>
        <taxon>Eukaryota</taxon>
        <taxon>Fungi</taxon>
        <taxon>Dikarya</taxon>
        <taxon>Ascomycota</taxon>
        <taxon>Pezizomycotina</taxon>
        <taxon>Sordariomycetes</taxon>
        <taxon>Hypocreomycetidae</taxon>
        <taxon>Hypocreales</taxon>
        <taxon>Nectriaceae</taxon>
        <taxon>Fusarium</taxon>
        <taxon>Fusarium fujikuroi species complex</taxon>
    </lineage>
</organism>